<keyword evidence="2" id="KW-1185">Reference proteome</keyword>
<dbReference type="EMBL" id="JASPKZ010006068">
    <property type="protein sequence ID" value="KAJ9587728.1"/>
    <property type="molecule type" value="Genomic_DNA"/>
</dbReference>
<evidence type="ECO:0000313" key="1">
    <source>
        <dbReference type="EMBL" id="KAJ9587728.1"/>
    </source>
</evidence>
<dbReference type="AlphaFoldDB" id="A0AAD8EEV2"/>
<organism evidence="1 2">
    <name type="scientific">Diploptera punctata</name>
    <name type="common">Pacific beetle cockroach</name>
    <dbReference type="NCBI Taxonomy" id="6984"/>
    <lineage>
        <taxon>Eukaryota</taxon>
        <taxon>Metazoa</taxon>
        <taxon>Ecdysozoa</taxon>
        <taxon>Arthropoda</taxon>
        <taxon>Hexapoda</taxon>
        <taxon>Insecta</taxon>
        <taxon>Pterygota</taxon>
        <taxon>Neoptera</taxon>
        <taxon>Polyneoptera</taxon>
        <taxon>Dictyoptera</taxon>
        <taxon>Blattodea</taxon>
        <taxon>Blaberoidea</taxon>
        <taxon>Blaberidae</taxon>
        <taxon>Diplopterinae</taxon>
        <taxon>Diploptera</taxon>
    </lineage>
</organism>
<dbReference type="Proteomes" id="UP001233999">
    <property type="component" value="Unassembled WGS sequence"/>
</dbReference>
<feature type="non-terminal residue" evidence="1">
    <location>
        <position position="73"/>
    </location>
</feature>
<feature type="non-terminal residue" evidence="1">
    <location>
        <position position="1"/>
    </location>
</feature>
<sequence>VIKVLPIYDFSLYRYIRIKNCYDLVLTSTSDSDLQKAFDQLMDWAKENELTLNEKETLRGSVFTHHVNDRLIP</sequence>
<protein>
    <submittedName>
        <fullName evidence="1">Uncharacterized protein</fullName>
    </submittedName>
</protein>
<reference evidence="1" key="1">
    <citation type="journal article" date="2023" name="IScience">
        <title>Live-bearing cockroach genome reveals convergent evolutionary mechanisms linked to viviparity in insects and beyond.</title>
        <authorList>
            <person name="Fouks B."/>
            <person name="Harrison M.C."/>
            <person name="Mikhailova A.A."/>
            <person name="Marchal E."/>
            <person name="English S."/>
            <person name="Carruthers M."/>
            <person name="Jennings E.C."/>
            <person name="Chiamaka E.L."/>
            <person name="Frigard R.A."/>
            <person name="Pippel M."/>
            <person name="Attardo G.M."/>
            <person name="Benoit J.B."/>
            <person name="Bornberg-Bauer E."/>
            <person name="Tobe S.S."/>
        </authorList>
    </citation>
    <scope>NUCLEOTIDE SEQUENCE</scope>
    <source>
        <strain evidence="1">Stay&amp;Tobe</strain>
    </source>
</reference>
<reference evidence="1" key="2">
    <citation type="submission" date="2023-05" db="EMBL/GenBank/DDBJ databases">
        <authorList>
            <person name="Fouks B."/>
        </authorList>
    </citation>
    <scope>NUCLEOTIDE SEQUENCE</scope>
    <source>
        <strain evidence="1">Stay&amp;Tobe</strain>
        <tissue evidence="1">Testes</tissue>
    </source>
</reference>
<name>A0AAD8EEV2_DIPPU</name>
<proteinExistence type="predicted"/>
<comment type="caution">
    <text evidence="1">The sequence shown here is derived from an EMBL/GenBank/DDBJ whole genome shotgun (WGS) entry which is preliminary data.</text>
</comment>
<gene>
    <name evidence="1" type="ORF">L9F63_018836</name>
</gene>
<evidence type="ECO:0000313" key="2">
    <source>
        <dbReference type="Proteomes" id="UP001233999"/>
    </source>
</evidence>
<accession>A0AAD8EEV2</accession>